<dbReference type="SUPFAM" id="SSF53474">
    <property type="entry name" value="alpha/beta-Hydrolases"/>
    <property type="match status" value="1"/>
</dbReference>
<protein>
    <recommendedName>
        <fullName evidence="1">Peptidase S33 tripeptidyl aminopeptidase-like C-terminal domain-containing protein</fullName>
    </recommendedName>
</protein>
<dbReference type="AlphaFoldDB" id="A0A0K1PC89"/>
<reference evidence="2 3" key="1">
    <citation type="submission" date="2015-08" db="EMBL/GenBank/DDBJ databases">
        <authorList>
            <person name="Babu N.S."/>
            <person name="Beckwith C.J."/>
            <person name="Beseler K.G."/>
            <person name="Brison A."/>
            <person name="Carone J.V."/>
            <person name="Caskin T.P."/>
            <person name="Diamond M."/>
            <person name="Durham M.E."/>
            <person name="Foxe J.M."/>
            <person name="Go M."/>
            <person name="Henderson B.A."/>
            <person name="Jones I.B."/>
            <person name="McGettigan J.A."/>
            <person name="Micheletti S.J."/>
            <person name="Nasrallah M.E."/>
            <person name="Ortiz D."/>
            <person name="Piller C.R."/>
            <person name="Privatt S.R."/>
            <person name="Schneider S.L."/>
            <person name="Sharp S."/>
            <person name="Smith T.C."/>
            <person name="Stanton J.D."/>
            <person name="Ullery H.E."/>
            <person name="Wilson R.J."/>
            <person name="Serrano M.G."/>
            <person name="Buck G."/>
            <person name="Lee V."/>
            <person name="Wang Y."/>
            <person name="Carvalho R."/>
            <person name="Voegtly L."/>
            <person name="Shi R."/>
            <person name="Duckworth R."/>
            <person name="Johnson A."/>
            <person name="Loviza R."/>
            <person name="Walstead R."/>
            <person name="Shah Z."/>
            <person name="Kiflezghi M."/>
            <person name="Wade K."/>
            <person name="Ball S.L."/>
            <person name="Bradley K.W."/>
            <person name="Asai D.J."/>
            <person name="Bowman C.A."/>
            <person name="Russell D.A."/>
            <person name="Pope W.H."/>
            <person name="Jacobs-Sera D."/>
            <person name="Hendrix R.W."/>
            <person name="Hatfull G.F."/>
        </authorList>
    </citation>
    <scope>NUCLEOTIDE SEQUENCE [LARGE SCALE GENOMIC DNA]</scope>
    <source>
        <strain evidence="2 3">DSM 27710</strain>
    </source>
</reference>
<name>A0A0K1PC89_9BACT</name>
<dbReference type="InterPro" id="IPR029058">
    <property type="entry name" value="AB_hydrolase_fold"/>
</dbReference>
<dbReference type="KEGG" id="vin:AKJ08_1101"/>
<dbReference type="STRING" id="1391653.AKJ08_1101"/>
<organism evidence="2 3">
    <name type="scientific">Vulgatibacter incomptus</name>
    <dbReference type="NCBI Taxonomy" id="1391653"/>
    <lineage>
        <taxon>Bacteria</taxon>
        <taxon>Pseudomonadati</taxon>
        <taxon>Myxococcota</taxon>
        <taxon>Myxococcia</taxon>
        <taxon>Myxococcales</taxon>
        <taxon>Cystobacterineae</taxon>
        <taxon>Vulgatibacteraceae</taxon>
        <taxon>Vulgatibacter</taxon>
    </lineage>
</organism>
<accession>A0A0K1PC89</accession>
<feature type="domain" description="Peptidase S33 tripeptidyl aminopeptidase-like C-terminal" evidence="1">
    <location>
        <begin position="242"/>
        <end position="324"/>
    </location>
</feature>
<sequence length="388" mass="42574">MTCLSSLARKWGDGLAQFSTTGAALDIGNAIESLREPGTKVVVFATSYGTFLGNRYLNLFPGQADAAVFGGICPATGCSIRHDRSTDLVAQETFRVCSTDPFCRSKLSADPWGKLEEIYQRVRRGHCNDLYGRDTEYFLSALLDAALGERTLVPVALATAYRIDRCSPADVSAVMNLARVMMPWAFPVTSRDGISAYLYENIVESEFWDGITPDQLRYEYFDYLVSPGYGFSMADQHEAWPWPLYSTPSELKRWAPVSTPMLLVNGTLDLPTPIADLQGIEAAFPGPTQTVVRVPNEGHGAILEDCPLSIVRAFVENPSIRPNISCLSAMEAIDLRGSSSLSRQVFGTNDLWENAGQSAAPAFLADTPTDPGLLRAIDRAREGLKHRW</sequence>
<keyword evidence="3" id="KW-1185">Reference proteome</keyword>
<evidence type="ECO:0000313" key="2">
    <source>
        <dbReference type="EMBL" id="AKU90714.1"/>
    </source>
</evidence>
<dbReference type="RefSeq" id="WP_082342746.1">
    <property type="nucleotide sequence ID" value="NZ_CP012332.1"/>
</dbReference>
<dbReference type="InterPro" id="IPR013595">
    <property type="entry name" value="Pept_S33_TAP-like_C"/>
</dbReference>
<evidence type="ECO:0000313" key="3">
    <source>
        <dbReference type="Proteomes" id="UP000055590"/>
    </source>
</evidence>
<dbReference type="Gene3D" id="3.40.50.1820">
    <property type="entry name" value="alpha/beta hydrolase"/>
    <property type="match status" value="1"/>
</dbReference>
<gene>
    <name evidence="2" type="ORF">AKJ08_1101</name>
</gene>
<dbReference type="OrthoDB" id="613638at2"/>
<evidence type="ECO:0000259" key="1">
    <source>
        <dbReference type="Pfam" id="PF08386"/>
    </source>
</evidence>
<dbReference type="EMBL" id="CP012332">
    <property type="protein sequence ID" value="AKU90714.1"/>
    <property type="molecule type" value="Genomic_DNA"/>
</dbReference>
<proteinExistence type="predicted"/>
<dbReference type="Proteomes" id="UP000055590">
    <property type="component" value="Chromosome"/>
</dbReference>
<dbReference type="Pfam" id="PF08386">
    <property type="entry name" value="Abhydrolase_4"/>
    <property type="match status" value="1"/>
</dbReference>